<gene>
    <name evidence="6" type="ORF">Ahy_B07g087990</name>
</gene>
<comment type="caution">
    <text evidence="6">The sequence shown here is derived from an EMBL/GenBank/DDBJ whole genome shotgun (WGS) entry which is preliminary data.</text>
</comment>
<keyword evidence="7" id="KW-1185">Reference proteome</keyword>
<reference evidence="6 7" key="1">
    <citation type="submission" date="2019-01" db="EMBL/GenBank/DDBJ databases">
        <title>Sequencing of cultivated peanut Arachis hypogaea provides insights into genome evolution and oil improvement.</title>
        <authorList>
            <person name="Chen X."/>
        </authorList>
    </citation>
    <scope>NUCLEOTIDE SEQUENCE [LARGE SCALE GENOMIC DNA]</scope>
    <source>
        <strain evidence="7">cv. Fuhuasheng</strain>
        <tissue evidence="6">Leaves</tissue>
    </source>
</reference>
<evidence type="ECO:0000256" key="3">
    <source>
        <dbReference type="ARBA" id="ARBA00022741"/>
    </source>
</evidence>
<proteinExistence type="predicted"/>
<organism evidence="6 7">
    <name type="scientific">Arachis hypogaea</name>
    <name type="common">Peanut</name>
    <dbReference type="NCBI Taxonomy" id="3818"/>
    <lineage>
        <taxon>Eukaryota</taxon>
        <taxon>Viridiplantae</taxon>
        <taxon>Streptophyta</taxon>
        <taxon>Embryophyta</taxon>
        <taxon>Tracheophyta</taxon>
        <taxon>Spermatophyta</taxon>
        <taxon>Magnoliopsida</taxon>
        <taxon>eudicotyledons</taxon>
        <taxon>Gunneridae</taxon>
        <taxon>Pentapetalae</taxon>
        <taxon>rosids</taxon>
        <taxon>fabids</taxon>
        <taxon>Fabales</taxon>
        <taxon>Fabaceae</taxon>
        <taxon>Papilionoideae</taxon>
        <taxon>50 kb inversion clade</taxon>
        <taxon>dalbergioids sensu lato</taxon>
        <taxon>Dalbergieae</taxon>
        <taxon>Pterocarpus clade</taxon>
        <taxon>Arachis</taxon>
    </lineage>
</organism>
<evidence type="ECO:0000256" key="5">
    <source>
        <dbReference type="ARBA" id="ARBA00022840"/>
    </source>
</evidence>
<dbReference type="GO" id="GO:0004674">
    <property type="term" value="F:protein serine/threonine kinase activity"/>
    <property type="evidence" value="ECO:0007669"/>
    <property type="project" value="UniProtKB-KW"/>
</dbReference>
<dbReference type="InterPro" id="IPR011009">
    <property type="entry name" value="Kinase-like_dom_sf"/>
</dbReference>
<dbReference type="STRING" id="3818.A0A444YDG7"/>
<keyword evidence="1" id="KW-0723">Serine/threonine-protein kinase</keyword>
<dbReference type="Proteomes" id="UP000289738">
    <property type="component" value="Chromosome B07"/>
</dbReference>
<dbReference type="Gene3D" id="1.10.510.10">
    <property type="entry name" value="Transferase(Phosphotransferase) domain 1"/>
    <property type="match status" value="1"/>
</dbReference>
<accession>A0A444YDG7</accession>
<dbReference type="PANTHER" id="PTHR24058:SF113">
    <property type="entry name" value="HYPOTHETICAL SER-THR PROTEIN KINASE"/>
    <property type="match status" value="1"/>
</dbReference>
<dbReference type="AlphaFoldDB" id="A0A444YDG7"/>
<evidence type="ECO:0008006" key="8">
    <source>
        <dbReference type="Google" id="ProtNLM"/>
    </source>
</evidence>
<evidence type="ECO:0000256" key="4">
    <source>
        <dbReference type="ARBA" id="ARBA00022777"/>
    </source>
</evidence>
<evidence type="ECO:0000313" key="7">
    <source>
        <dbReference type="Proteomes" id="UP000289738"/>
    </source>
</evidence>
<dbReference type="SUPFAM" id="SSF56112">
    <property type="entry name" value="Protein kinase-like (PK-like)"/>
    <property type="match status" value="1"/>
</dbReference>
<dbReference type="InterPro" id="IPR050494">
    <property type="entry name" value="Ser_Thr_dual-spec_kinase"/>
</dbReference>
<name>A0A444YDG7_ARAHY</name>
<keyword evidence="4" id="KW-0418">Kinase</keyword>
<keyword evidence="5" id="KW-0067">ATP-binding</keyword>
<sequence>MRVPCVPLQPSPATTKKAAMAEQETDQLEYIIPEESSLEQHLLSDTMFIDFVRYLLSINPKRRPTARQALKHPWLSHVYKSK</sequence>
<evidence type="ECO:0000313" key="6">
    <source>
        <dbReference type="EMBL" id="RYQ99959.1"/>
    </source>
</evidence>
<evidence type="ECO:0000256" key="1">
    <source>
        <dbReference type="ARBA" id="ARBA00022527"/>
    </source>
</evidence>
<keyword evidence="2" id="KW-0808">Transferase</keyword>
<dbReference type="PANTHER" id="PTHR24058">
    <property type="entry name" value="DUAL SPECIFICITY PROTEIN KINASE"/>
    <property type="match status" value="1"/>
</dbReference>
<dbReference type="EMBL" id="SDMP01000017">
    <property type="protein sequence ID" value="RYQ99959.1"/>
    <property type="molecule type" value="Genomic_DNA"/>
</dbReference>
<keyword evidence="3" id="KW-0547">Nucleotide-binding</keyword>
<protein>
    <recommendedName>
        <fullName evidence="8">Protein kinase domain-containing protein</fullName>
    </recommendedName>
</protein>
<dbReference type="GO" id="GO:0005524">
    <property type="term" value="F:ATP binding"/>
    <property type="evidence" value="ECO:0007669"/>
    <property type="project" value="UniProtKB-KW"/>
</dbReference>
<evidence type="ECO:0000256" key="2">
    <source>
        <dbReference type="ARBA" id="ARBA00022679"/>
    </source>
</evidence>